<feature type="compositionally biased region" description="Basic and acidic residues" evidence="1">
    <location>
        <begin position="22"/>
        <end position="31"/>
    </location>
</feature>
<feature type="region of interest" description="Disordered" evidence="1">
    <location>
        <begin position="1"/>
        <end position="53"/>
    </location>
</feature>
<feature type="transmembrane region" description="Helical" evidence="2">
    <location>
        <begin position="359"/>
        <end position="379"/>
    </location>
</feature>
<accession>A0ABS6UMM6</accession>
<keyword evidence="2" id="KW-0812">Transmembrane</keyword>
<keyword evidence="2" id="KW-0472">Membrane</keyword>
<feature type="region of interest" description="Disordered" evidence="1">
    <location>
        <begin position="114"/>
        <end position="190"/>
    </location>
</feature>
<organism evidence="4 5">
    <name type="scientific">Pseudonocardia abyssalis</name>
    <dbReference type="NCBI Taxonomy" id="2792008"/>
    <lineage>
        <taxon>Bacteria</taxon>
        <taxon>Bacillati</taxon>
        <taxon>Actinomycetota</taxon>
        <taxon>Actinomycetes</taxon>
        <taxon>Pseudonocardiales</taxon>
        <taxon>Pseudonocardiaceae</taxon>
        <taxon>Pseudonocardia</taxon>
    </lineage>
</organism>
<dbReference type="Pfam" id="PF05305">
    <property type="entry name" value="DUF732"/>
    <property type="match status" value="1"/>
</dbReference>
<evidence type="ECO:0000313" key="4">
    <source>
        <dbReference type="EMBL" id="MBW0133503.1"/>
    </source>
</evidence>
<feature type="domain" description="DUF732" evidence="3">
    <location>
        <begin position="429"/>
        <end position="497"/>
    </location>
</feature>
<keyword evidence="5" id="KW-1185">Reference proteome</keyword>
<dbReference type="RefSeq" id="WP_218615835.1">
    <property type="nucleotide sequence ID" value="NZ_JADQDK010000001.1"/>
</dbReference>
<feature type="region of interest" description="Disordered" evidence="1">
    <location>
        <begin position="400"/>
        <end position="427"/>
    </location>
</feature>
<proteinExistence type="predicted"/>
<reference evidence="4 5" key="1">
    <citation type="submission" date="2020-11" db="EMBL/GenBank/DDBJ databases">
        <title>Pseudonocardia abyssalis sp. nov. and Pseudonocardia oceani sp. nov., description and phylogenomic analysis of two novel actinomycetes isolated from the deep Southern Ocean.</title>
        <authorList>
            <person name="Parra J."/>
        </authorList>
    </citation>
    <scope>NUCLEOTIDE SEQUENCE [LARGE SCALE GENOMIC DNA]</scope>
    <source>
        <strain evidence="4 5">KRD-168</strain>
    </source>
</reference>
<protein>
    <submittedName>
        <fullName evidence="4">DUF732 domain-containing protein</fullName>
    </submittedName>
</protein>
<feature type="compositionally biased region" description="Basic and acidic residues" evidence="1">
    <location>
        <begin position="136"/>
        <end position="145"/>
    </location>
</feature>
<dbReference type="Proteomes" id="UP000694287">
    <property type="component" value="Unassembled WGS sequence"/>
</dbReference>
<keyword evidence="2" id="KW-1133">Transmembrane helix</keyword>
<gene>
    <name evidence="4" type="ORF">I4I81_04425</name>
</gene>
<evidence type="ECO:0000259" key="3">
    <source>
        <dbReference type="Pfam" id="PF05305"/>
    </source>
</evidence>
<dbReference type="EMBL" id="JADQDK010000001">
    <property type="protein sequence ID" value="MBW0133503.1"/>
    <property type="molecule type" value="Genomic_DNA"/>
</dbReference>
<feature type="compositionally biased region" description="Low complexity" evidence="1">
    <location>
        <begin position="121"/>
        <end position="135"/>
    </location>
</feature>
<evidence type="ECO:0000256" key="2">
    <source>
        <dbReference type="SAM" id="Phobius"/>
    </source>
</evidence>
<evidence type="ECO:0000313" key="5">
    <source>
        <dbReference type="Proteomes" id="UP000694287"/>
    </source>
</evidence>
<comment type="caution">
    <text evidence="4">The sequence shown here is derived from an EMBL/GenBank/DDBJ whole genome shotgun (WGS) entry which is preliminary data.</text>
</comment>
<name>A0ABS6UMM6_9PSEU</name>
<sequence length="498" mass="49873">MTEIGSGRRAGGYGQDVPPAWPDHDPARDGYELLSHGESAPPDAALRRQAAEANARAAEAAAAAAAADAKAAIELAARAAAAADAAAQAAVQADAAVRAAAAAEALPAFAPPLDARPPFPGAAHAAHSAPQAPRHGAPDGPRHGDPSGNAVSETDVLGRVPSPRPIPSRRVDTDGTGTAPGGGRAARRRAAAAETTVFDVPSYDVPSYGDAAYGDAAYGDAAYGDAAYGDAAYGDAAYGDAAYGDAAYGDAAYGDAAYGDAAYDDAAYDDRAYDDGPGEPVTELVDTRATGEQPTALVATGGRRRARPADDDLVDSGIDVLPGAGEDDEAPADAVSETGGRRAARRAAGKRRGLFRRRWPLLAAGVVVGVIGLTGIVLLNSGDAAPQPTAVVESAPVVPELPTASDASDGQDEAAGPSQGDPLSDRGSTFLSALREAGVPTSRGGAAETEAAELVCGELADGVDEARIARALPASLPTVTRAQAADLVEIAKENYCTS</sequence>
<feature type="region of interest" description="Disordered" evidence="1">
    <location>
        <begin position="319"/>
        <end position="347"/>
    </location>
</feature>
<evidence type="ECO:0000256" key="1">
    <source>
        <dbReference type="SAM" id="MobiDB-lite"/>
    </source>
</evidence>
<dbReference type="InterPro" id="IPR007969">
    <property type="entry name" value="DUF732"/>
</dbReference>